<protein>
    <submittedName>
        <fullName evidence="3">Uncharacterized protein</fullName>
    </submittedName>
</protein>
<keyword evidence="2" id="KW-0472">Membrane</keyword>
<evidence type="ECO:0000313" key="3">
    <source>
        <dbReference type="EMBL" id="CAI2364067.1"/>
    </source>
</evidence>
<gene>
    <name evidence="3" type="ORF">ECRASSUSDP1_LOCUS5407</name>
</gene>
<feature type="compositionally biased region" description="Basic residues" evidence="1">
    <location>
        <begin position="14"/>
        <end position="26"/>
    </location>
</feature>
<feature type="region of interest" description="Disordered" evidence="1">
    <location>
        <begin position="106"/>
        <end position="134"/>
    </location>
</feature>
<dbReference type="Proteomes" id="UP001295684">
    <property type="component" value="Unassembled WGS sequence"/>
</dbReference>
<sequence>METHDRQLELQNRKYSKSKKKVKKVKRKKTKAEYPVLVKKTPSEIAEEERSAFDDDPPFVTETEFATYRQMISSRGAENRYQHNFEEPQYYYDEQRFLEESDNFKVKKKHKKEKKHKKDKKGRKIKKLQSHDQNIGSLGLKRKATIIVSKKIVRQATERGQTLKEYIRANNLQLVDPDDNDIQRLKASSSKKKSLRPKTQPAKFKSRWYEEEKSWNQESFDSYRKKNSRVLSSAEGNPAMQRRSSLDQQKIYKQFTLKPKKKLKRTNTAMSEVAKKLKDVEVVQKRKQKKKIKIPWSNITTNDIHIFIFLVILLIFGVILSIAEFMDYSSSFCNQAKDQIPELWTYTELALTTILRIGMIPIIGVDLIYKKKSPVKFIYPFLIPTIITSSVASSHIGINAYDYELCRERNFFFNLNFAEAYVIAVCVIHIFMIIVCTLSSAVLLTPEGRDDYEEVPNPENHSKPRYVRIMIYCGAGTVLAFFALQGLFSLIVFLGSFKKFVPSIFVEILTPISLGCFCVFHQYLSNK</sequence>
<name>A0AAD1X9V4_EUPCR</name>
<comment type="caution">
    <text evidence="3">The sequence shown here is derived from an EMBL/GenBank/DDBJ whole genome shotgun (WGS) entry which is preliminary data.</text>
</comment>
<feature type="compositionally biased region" description="Basic residues" evidence="1">
    <location>
        <begin position="106"/>
        <end position="128"/>
    </location>
</feature>
<evidence type="ECO:0000256" key="1">
    <source>
        <dbReference type="SAM" id="MobiDB-lite"/>
    </source>
</evidence>
<keyword evidence="2" id="KW-1133">Transmembrane helix</keyword>
<feature type="transmembrane region" description="Helical" evidence="2">
    <location>
        <begin position="421"/>
        <end position="445"/>
    </location>
</feature>
<dbReference type="AlphaFoldDB" id="A0AAD1X9V4"/>
<evidence type="ECO:0000313" key="4">
    <source>
        <dbReference type="Proteomes" id="UP001295684"/>
    </source>
</evidence>
<feature type="transmembrane region" description="Helical" evidence="2">
    <location>
        <begin position="377"/>
        <end position="401"/>
    </location>
</feature>
<keyword evidence="4" id="KW-1185">Reference proteome</keyword>
<feature type="transmembrane region" description="Helical" evidence="2">
    <location>
        <begin position="304"/>
        <end position="323"/>
    </location>
</feature>
<feature type="transmembrane region" description="Helical" evidence="2">
    <location>
        <begin position="343"/>
        <end position="365"/>
    </location>
</feature>
<feature type="compositionally biased region" description="Basic and acidic residues" evidence="1">
    <location>
        <begin position="1"/>
        <end position="12"/>
    </location>
</feature>
<keyword evidence="2" id="KW-0812">Transmembrane</keyword>
<feature type="transmembrane region" description="Helical" evidence="2">
    <location>
        <begin position="500"/>
        <end position="520"/>
    </location>
</feature>
<dbReference type="EMBL" id="CAMPGE010005218">
    <property type="protein sequence ID" value="CAI2364067.1"/>
    <property type="molecule type" value="Genomic_DNA"/>
</dbReference>
<accession>A0AAD1X9V4</accession>
<evidence type="ECO:0000256" key="2">
    <source>
        <dbReference type="SAM" id="Phobius"/>
    </source>
</evidence>
<proteinExistence type="predicted"/>
<feature type="region of interest" description="Disordered" evidence="1">
    <location>
        <begin position="1"/>
        <end position="26"/>
    </location>
</feature>
<reference evidence="3" key="1">
    <citation type="submission" date="2023-07" db="EMBL/GenBank/DDBJ databases">
        <authorList>
            <consortium name="AG Swart"/>
            <person name="Singh M."/>
            <person name="Singh A."/>
            <person name="Seah K."/>
            <person name="Emmerich C."/>
        </authorList>
    </citation>
    <scope>NUCLEOTIDE SEQUENCE</scope>
    <source>
        <strain evidence="3">DP1</strain>
    </source>
</reference>
<organism evidence="3 4">
    <name type="scientific">Euplotes crassus</name>
    <dbReference type="NCBI Taxonomy" id="5936"/>
    <lineage>
        <taxon>Eukaryota</taxon>
        <taxon>Sar</taxon>
        <taxon>Alveolata</taxon>
        <taxon>Ciliophora</taxon>
        <taxon>Intramacronucleata</taxon>
        <taxon>Spirotrichea</taxon>
        <taxon>Hypotrichia</taxon>
        <taxon>Euplotida</taxon>
        <taxon>Euplotidae</taxon>
        <taxon>Moneuplotes</taxon>
    </lineage>
</organism>
<feature type="transmembrane region" description="Helical" evidence="2">
    <location>
        <begin position="466"/>
        <end position="494"/>
    </location>
</feature>